<accession>A0ABY3WFA2</accession>
<name>A0ABY3WFA2_9ACTN</name>
<evidence type="ECO:0000313" key="3">
    <source>
        <dbReference type="EMBL" id="UNM10365.1"/>
    </source>
</evidence>
<organism evidence="3 4">
    <name type="scientific">Streptomyces formicae</name>
    <dbReference type="NCBI Taxonomy" id="1616117"/>
    <lineage>
        <taxon>Bacteria</taxon>
        <taxon>Bacillati</taxon>
        <taxon>Actinomycetota</taxon>
        <taxon>Actinomycetes</taxon>
        <taxon>Kitasatosporales</taxon>
        <taxon>Streptomycetaceae</taxon>
        <taxon>Streptomyces</taxon>
    </lineage>
</organism>
<gene>
    <name evidence="3" type="ORF">J4032_01545</name>
</gene>
<evidence type="ECO:0000313" key="4">
    <source>
        <dbReference type="Proteomes" id="UP000828924"/>
    </source>
</evidence>
<evidence type="ECO:0000256" key="2">
    <source>
        <dbReference type="SAM" id="SignalP"/>
    </source>
</evidence>
<feature type="chain" id="PRO_5045700057" evidence="2">
    <location>
        <begin position="29"/>
        <end position="218"/>
    </location>
</feature>
<proteinExistence type="predicted"/>
<evidence type="ECO:0000256" key="1">
    <source>
        <dbReference type="SAM" id="MobiDB-lite"/>
    </source>
</evidence>
<dbReference type="Proteomes" id="UP000828924">
    <property type="component" value="Chromosome"/>
</dbReference>
<feature type="region of interest" description="Disordered" evidence="1">
    <location>
        <begin position="28"/>
        <end position="72"/>
    </location>
</feature>
<feature type="signal peptide" evidence="2">
    <location>
        <begin position="1"/>
        <end position="28"/>
    </location>
</feature>
<sequence>MRTKIRKSLVVSAAAVAVVGGVNTATFADSTEPTPIGEGVLQPGPPAEEEAGFTPAPTQDAELPLTPGKPIDGPDAEYCAPKNIYKPSSNLGKHHYGIGVTQANYNATSRTARSWFKSEVGGEVGVTYSGELKVSGKVLVAEVEAKYGVDLSVKITAKIGNEIQIDTPPRKTTYGKFGVWRMKNTGTSYTIYSNCRTSAKSTVTSYTPWHVGWYLWER</sequence>
<keyword evidence="2" id="KW-0732">Signal</keyword>
<protein>
    <submittedName>
        <fullName evidence="3">Uncharacterized protein</fullName>
    </submittedName>
</protein>
<keyword evidence="4" id="KW-1185">Reference proteome</keyword>
<reference evidence="3 4" key="1">
    <citation type="submission" date="2021-03" db="EMBL/GenBank/DDBJ databases">
        <title>Complete genome of Streptomyces formicae strain 1H-GS9 (DSM 100524).</title>
        <authorList>
            <person name="Atanasov K.E."/>
            <person name="Altabella T."/>
            <person name="Ferrer A."/>
        </authorList>
    </citation>
    <scope>NUCLEOTIDE SEQUENCE [LARGE SCALE GENOMIC DNA]</scope>
    <source>
        <strain evidence="3 4">1H-GS9</strain>
    </source>
</reference>
<dbReference type="EMBL" id="CP071872">
    <property type="protein sequence ID" value="UNM10365.1"/>
    <property type="molecule type" value="Genomic_DNA"/>
</dbReference>
<dbReference type="RefSeq" id="WP_242328869.1">
    <property type="nucleotide sequence ID" value="NZ_CP071872.1"/>
</dbReference>